<organism evidence="1 2">
    <name type="scientific">Campylobacter pinnipediorum subsp. pinnipediorum</name>
    <dbReference type="NCBI Taxonomy" id="1660067"/>
    <lineage>
        <taxon>Bacteria</taxon>
        <taxon>Pseudomonadati</taxon>
        <taxon>Campylobacterota</taxon>
        <taxon>Epsilonproteobacteria</taxon>
        <taxon>Campylobacterales</taxon>
        <taxon>Campylobacteraceae</taxon>
        <taxon>Campylobacter</taxon>
    </lineage>
</organism>
<gene>
    <name evidence="1" type="ORF">BFG04_02430</name>
</gene>
<dbReference type="EMBL" id="MCRK01000024">
    <property type="protein sequence ID" value="OPA78901.1"/>
    <property type="molecule type" value="Genomic_DNA"/>
</dbReference>
<accession>A0AAX0LAC5</accession>
<evidence type="ECO:0000313" key="2">
    <source>
        <dbReference type="Proteomes" id="UP000189728"/>
    </source>
</evidence>
<dbReference type="AlphaFoldDB" id="A0AAX0LAC5"/>
<evidence type="ECO:0008006" key="3">
    <source>
        <dbReference type="Google" id="ProtNLM"/>
    </source>
</evidence>
<protein>
    <recommendedName>
        <fullName evidence="3">DUF945 domain protein</fullName>
    </recommendedName>
</protein>
<name>A0AAX0LAC5_9BACT</name>
<comment type="caution">
    <text evidence="1">The sequence shown here is derived from an EMBL/GenBank/DDBJ whole genome shotgun (WGS) entry which is preliminary data.</text>
</comment>
<reference evidence="1 2" key="1">
    <citation type="submission" date="2016-08" db="EMBL/GenBank/DDBJ databases">
        <title>Campylobacter species from sea mammals.</title>
        <authorList>
            <person name="Gilbert M.J."/>
            <person name="Byrne B.A."/>
            <person name="Zomer A.L."/>
            <person name="Wagenaar J.A."/>
        </authorList>
    </citation>
    <scope>NUCLEOTIDE SEQUENCE [LARGE SCALE GENOMIC DNA]</scope>
    <source>
        <strain evidence="1 2">1105248</strain>
    </source>
</reference>
<dbReference type="Proteomes" id="UP000189728">
    <property type="component" value="Unassembled WGS sequence"/>
</dbReference>
<proteinExistence type="predicted"/>
<sequence>MKKIIFIFIVFFLALLGFNYYYSNIVKDEFNSVLKYLDSRDDIRVSNIVYDKSFLNSKSFFDLAIDNSMKEEIVFHISSDINTNFLMFLLNANNKILKSNIVLEGEKNIEIATVLIKAGLFSDYKTEVNFKNFDDGIFFTKDIFINLTLNKKYEIKDLKLDVGMFNFKQNDIYLKLDKFSYDLKYNSPVPYYDIFTKIYPVKTNISQNSLDFGYMQNYIKIGKTTYKSQVKIDDNKLFYSDDMLKIDKIAVNDFYFNTISINNNINHINSTALNKILEIISKYDTKKYDTGLVNKLDLVADILENNPKYHLNFEAKNGEKNKIHADLNLEFNGFKKKNNFNYGLDNKNILNSLNLNADIKFTPTFSDFLSQLPELGIFEPMLITGGVLKQNNDNMSILVRFDKDKKDLIINDKVLLNKVIGYKK</sequence>
<dbReference type="RefSeq" id="WP_069632412.1">
    <property type="nucleotide sequence ID" value="NZ_MCRK01000024.1"/>
</dbReference>
<evidence type="ECO:0000313" key="1">
    <source>
        <dbReference type="EMBL" id="OPA78901.1"/>
    </source>
</evidence>